<reference evidence="8 9" key="1">
    <citation type="journal article" date="2011" name="Science">
        <title>Drosophila microbiome modulates host developmental and metabolic homeostasis via insulin signaling.</title>
        <authorList>
            <person name="Shin S.C."/>
            <person name="Kim S.H."/>
            <person name="You H."/>
            <person name="Kim B."/>
            <person name="Kim A.C."/>
            <person name="Lee K.A."/>
            <person name="Yoon J.H."/>
            <person name="Ryu J.H."/>
            <person name="Lee W.J."/>
        </authorList>
    </citation>
    <scope>NUCLEOTIDE SEQUENCE [LARGE SCALE GENOMIC DNA]</scope>
    <source>
        <strain evidence="8 9">DM001</strain>
    </source>
</reference>
<name>F1YTI6_9PROT</name>
<dbReference type="AlphaFoldDB" id="F1YTI6"/>
<dbReference type="GO" id="GO:0001682">
    <property type="term" value="P:tRNA 5'-leader removal"/>
    <property type="evidence" value="ECO:0007669"/>
    <property type="project" value="UniProtKB-UniRule"/>
</dbReference>
<dbReference type="InterPro" id="IPR000100">
    <property type="entry name" value="RNase_P"/>
</dbReference>
<evidence type="ECO:0000256" key="1">
    <source>
        <dbReference type="ARBA" id="ARBA00022694"/>
    </source>
</evidence>
<accession>F1YTI6</accession>
<evidence type="ECO:0000313" key="9">
    <source>
        <dbReference type="Proteomes" id="UP000018454"/>
    </source>
</evidence>
<keyword evidence="5 6" id="KW-0694">RNA-binding</keyword>
<dbReference type="GO" id="GO:0030677">
    <property type="term" value="C:ribonuclease P complex"/>
    <property type="evidence" value="ECO:0007669"/>
    <property type="project" value="TreeGrafter"/>
</dbReference>
<dbReference type="Proteomes" id="UP000018454">
    <property type="component" value="Unassembled WGS sequence"/>
</dbReference>
<dbReference type="PANTHER" id="PTHR33992">
    <property type="entry name" value="RIBONUCLEASE P PROTEIN COMPONENT"/>
    <property type="match status" value="1"/>
</dbReference>
<gene>
    <name evidence="6 8" type="primary">rnpA</name>
    <name evidence="8" type="ORF">APO_1251</name>
</gene>
<dbReference type="GO" id="GO:0042781">
    <property type="term" value="F:3'-tRNA processing endoribonuclease activity"/>
    <property type="evidence" value="ECO:0007669"/>
    <property type="project" value="TreeGrafter"/>
</dbReference>
<dbReference type="PANTHER" id="PTHR33992:SF1">
    <property type="entry name" value="RIBONUCLEASE P PROTEIN COMPONENT"/>
    <property type="match status" value="1"/>
</dbReference>
<keyword evidence="1 6" id="KW-0819">tRNA processing</keyword>
<proteinExistence type="inferred from homology"/>
<dbReference type="GO" id="GO:0004526">
    <property type="term" value="F:ribonuclease P activity"/>
    <property type="evidence" value="ECO:0007669"/>
    <property type="project" value="UniProtKB-UniRule"/>
</dbReference>
<evidence type="ECO:0000256" key="3">
    <source>
        <dbReference type="ARBA" id="ARBA00022759"/>
    </source>
</evidence>
<evidence type="ECO:0000256" key="2">
    <source>
        <dbReference type="ARBA" id="ARBA00022722"/>
    </source>
</evidence>
<dbReference type="NCBIfam" id="TIGR00188">
    <property type="entry name" value="rnpA"/>
    <property type="match status" value="1"/>
</dbReference>
<dbReference type="HAMAP" id="MF_00227">
    <property type="entry name" value="RNase_P"/>
    <property type="match status" value="1"/>
</dbReference>
<dbReference type="Pfam" id="PF00825">
    <property type="entry name" value="Ribonuclease_P"/>
    <property type="match status" value="1"/>
</dbReference>
<dbReference type="SUPFAM" id="SSF54211">
    <property type="entry name" value="Ribosomal protein S5 domain 2-like"/>
    <property type="match status" value="1"/>
</dbReference>
<dbReference type="GO" id="GO:0000049">
    <property type="term" value="F:tRNA binding"/>
    <property type="evidence" value="ECO:0007669"/>
    <property type="project" value="UniProtKB-UniRule"/>
</dbReference>
<dbReference type="InterPro" id="IPR020568">
    <property type="entry name" value="Ribosomal_Su5_D2-typ_SF"/>
</dbReference>
<dbReference type="EC" id="3.1.26.5" evidence="6 7"/>
<comment type="similarity">
    <text evidence="6">Belongs to the RnpA family.</text>
</comment>
<comment type="function">
    <text evidence="6">RNaseP catalyzes the removal of the 5'-leader sequence from pre-tRNA to produce the mature 5'-terminus. It can also cleave other RNA substrates such as 4.5S RNA. The protein component plays an auxiliary but essential role in vivo by binding to the 5'-leader sequence and broadening the substrate specificity of the ribozyme.</text>
</comment>
<comment type="subunit">
    <text evidence="6">Consists of a catalytic RNA component (M1 or rnpB) and a protein subunit.</text>
</comment>
<evidence type="ECO:0000313" key="8">
    <source>
        <dbReference type="EMBL" id="EGE48210.1"/>
    </source>
</evidence>
<evidence type="ECO:0000256" key="4">
    <source>
        <dbReference type="ARBA" id="ARBA00022801"/>
    </source>
</evidence>
<dbReference type="Gene3D" id="3.30.230.10">
    <property type="match status" value="1"/>
</dbReference>
<sequence length="127" mass="14177">MMDGPAAQEQPAAESARSLRLKKRKQFLFLASRGRKAPVPGLVLQLFRRPDTDVARVGFTVTKKVGNSVVRNRVRRRLREVVRIVEADTPLNGLDLVLIGRSATINRPFVALVADFRKALALCQRDS</sequence>
<evidence type="ECO:0000256" key="7">
    <source>
        <dbReference type="NCBIfam" id="TIGR00188"/>
    </source>
</evidence>
<keyword evidence="4 6" id="KW-0378">Hydrolase</keyword>
<comment type="caution">
    <text evidence="8">The sequence shown here is derived from an EMBL/GenBank/DDBJ whole genome shotgun (WGS) entry which is preliminary data.</text>
</comment>
<evidence type="ECO:0000256" key="5">
    <source>
        <dbReference type="ARBA" id="ARBA00022884"/>
    </source>
</evidence>
<protein>
    <recommendedName>
        <fullName evidence="6 7">Ribonuclease P protein component</fullName>
        <shortName evidence="6">RNase P protein</shortName>
        <shortName evidence="6">RNaseP protein</shortName>
        <ecNumber evidence="6 7">3.1.26.5</ecNumber>
    </recommendedName>
    <alternativeName>
        <fullName evidence="6">Protein C5</fullName>
    </alternativeName>
</protein>
<evidence type="ECO:0000256" key="6">
    <source>
        <dbReference type="HAMAP-Rule" id="MF_00227"/>
    </source>
</evidence>
<keyword evidence="3 6" id="KW-0255">Endonuclease</keyword>
<dbReference type="EMBL" id="AEUP01000023">
    <property type="protein sequence ID" value="EGE48210.1"/>
    <property type="molecule type" value="Genomic_DNA"/>
</dbReference>
<organism evidence="8 9">
    <name type="scientific">Acetobacter pomorum DM001</name>
    <dbReference type="NCBI Taxonomy" id="945681"/>
    <lineage>
        <taxon>Bacteria</taxon>
        <taxon>Pseudomonadati</taxon>
        <taxon>Pseudomonadota</taxon>
        <taxon>Alphaproteobacteria</taxon>
        <taxon>Acetobacterales</taxon>
        <taxon>Acetobacteraceae</taxon>
        <taxon>Acetobacter</taxon>
    </lineage>
</organism>
<comment type="catalytic activity">
    <reaction evidence="6">
        <text>Endonucleolytic cleavage of RNA, removing 5'-extranucleotides from tRNA precursor.</text>
        <dbReference type="EC" id="3.1.26.5"/>
    </reaction>
</comment>
<keyword evidence="2 6" id="KW-0540">Nuclease</keyword>
<dbReference type="InterPro" id="IPR014721">
    <property type="entry name" value="Ribsml_uS5_D2-typ_fold_subgr"/>
</dbReference>